<comment type="caution">
    <text evidence="1">The sequence shown here is derived from an EMBL/GenBank/DDBJ whole genome shotgun (WGS) entry which is preliminary data.</text>
</comment>
<dbReference type="AlphaFoldDB" id="A0AAW6ZKY5"/>
<dbReference type="EMBL" id="JASPDQ010000020">
    <property type="protein sequence ID" value="MDK8602400.1"/>
    <property type="molecule type" value="Genomic_DNA"/>
</dbReference>
<dbReference type="Proteomes" id="UP001225576">
    <property type="component" value="Unassembled WGS sequence"/>
</dbReference>
<evidence type="ECO:0000313" key="2">
    <source>
        <dbReference type="Proteomes" id="UP001225576"/>
    </source>
</evidence>
<protein>
    <submittedName>
        <fullName evidence="1">Uncharacterized protein</fullName>
    </submittedName>
</protein>
<name>A0AAW6ZKY5_9ACTO</name>
<dbReference type="RefSeq" id="WP_285170774.1">
    <property type="nucleotide sequence ID" value="NZ_JASPDQ010000020.1"/>
</dbReference>
<sequence>MSIYGTGKIIGAPIDDEWDGLPGPYPYGVIRTRDGWEGGGSNMYPTDATGLHANVSVDRIPGHCVPGHDSDAGGWGDRLRLTIAVGDDHGDATIHGPSGQLILDRTSALHLARELLDWATDDLLAPKGAA</sequence>
<evidence type="ECO:0000313" key="1">
    <source>
        <dbReference type="EMBL" id="MDK8602400.1"/>
    </source>
</evidence>
<gene>
    <name evidence="1" type="ORF">QP858_08020</name>
</gene>
<organism evidence="1 2">
    <name type="scientific">Trueperella bernardiae</name>
    <dbReference type="NCBI Taxonomy" id="59561"/>
    <lineage>
        <taxon>Bacteria</taxon>
        <taxon>Bacillati</taxon>
        <taxon>Actinomycetota</taxon>
        <taxon>Actinomycetes</taxon>
        <taxon>Actinomycetales</taxon>
        <taxon>Actinomycetaceae</taxon>
        <taxon>Trueperella</taxon>
    </lineage>
</organism>
<proteinExistence type="predicted"/>
<accession>A0AAW6ZKY5</accession>
<reference evidence="1" key="1">
    <citation type="submission" date="2023-05" db="EMBL/GenBank/DDBJ databases">
        <title>Genomic Catalog of Human Bladder Bacteria.</title>
        <authorList>
            <person name="Du J."/>
        </authorList>
    </citation>
    <scope>NUCLEOTIDE SEQUENCE</scope>
    <source>
        <strain evidence="1">UMB1304A</strain>
    </source>
</reference>